<dbReference type="AlphaFoldDB" id="A0A0R1HGR7"/>
<dbReference type="Gene3D" id="3.30.70.100">
    <property type="match status" value="1"/>
</dbReference>
<dbReference type="SUPFAM" id="SSF54909">
    <property type="entry name" value="Dimeric alpha+beta barrel"/>
    <property type="match status" value="1"/>
</dbReference>
<reference evidence="2 3" key="1">
    <citation type="journal article" date="2015" name="Genome Announc.">
        <title>Expanding the biotechnology potential of lactobacilli through comparative genomics of 213 strains and associated genera.</title>
        <authorList>
            <person name="Sun Z."/>
            <person name="Harris H.M."/>
            <person name="McCann A."/>
            <person name="Guo C."/>
            <person name="Argimon S."/>
            <person name="Zhang W."/>
            <person name="Yang X."/>
            <person name="Jeffery I.B."/>
            <person name="Cooney J.C."/>
            <person name="Kagawa T.F."/>
            <person name="Liu W."/>
            <person name="Song Y."/>
            <person name="Salvetti E."/>
            <person name="Wrobel A."/>
            <person name="Rasinkangas P."/>
            <person name="Parkhill J."/>
            <person name="Rea M.C."/>
            <person name="O'Sullivan O."/>
            <person name="Ritari J."/>
            <person name="Douillard F.P."/>
            <person name="Paul Ross R."/>
            <person name="Yang R."/>
            <person name="Briner A.E."/>
            <person name="Felis G.E."/>
            <person name="de Vos W.M."/>
            <person name="Barrangou R."/>
            <person name="Klaenhammer T.R."/>
            <person name="Caufield P.W."/>
            <person name="Cui Y."/>
            <person name="Zhang H."/>
            <person name="O'Toole P.W."/>
        </authorList>
    </citation>
    <scope>NUCLEOTIDE SEQUENCE [LARGE SCALE GENOMIC DNA]</scope>
    <source>
        <strain evidence="2 3">DSM 15638</strain>
    </source>
</reference>
<name>A0A0R1HGR7_9LACO</name>
<sequence length="204" mass="23810">MSTSFLIILPFAFASRIPFFWTILSDELKKIGDVSLLNRINTALGAEYFLKSIVRNNSSRSFIMLSPIVKYNNSYLLDISDDNSIFYSGLDFRVRYHVGADSWQGFYHFKYITLSDEESKVYLAQVQSFISKQKNPDGMVAYYTLQSLSKGYNYVFLTIWKQQSDFANWRKSSDYEQLKYYESEFQVTPVDALYTVNEFINIKG</sequence>
<dbReference type="STRING" id="1423719.FC66_GL001476"/>
<evidence type="ECO:0000259" key="1">
    <source>
        <dbReference type="Pfam" id="PF03992"/>
    </source>
</evidence>
<dbReference type="Pfam" id="PF03992">
    <property type="entry name" value="ABM"/>
    <property type="match status" value="1"/>
</dbReference>
<dbReference type="PATRIC" id="fig|1423719.4.peg.1503"/>
<dbReference type="InterPro" id="IPR011008">
    <property type="entry name" value="Dimeric_a/b-barrel"/>
</dbReference>
<accession>A0A0R1HGR7</accession>
<dbReference type="Proteomes" id="UP000051450">
    <property type="component" value="Unassembled WGS sequence"/>
</dbReference>
<proteinExistence type="predicted"/>
<feature type="domain" description="ABM" evidence="1">
    <location>
        <begin position="111"/>
        <end position="177"/>
    </location>
</feature>
<protein>
    <recommendedName>
        <fullName evidence="1">ABM domain-containing protein</fullName>
    </recommendedName>
</protein>
<keyword evidence="3" id="KW-1185">Reference proteome</keyword>
<evidence type="ECO:0000313" key="2">
    <source>
        <dbReference type="EMBL" id="KRK45360.1"/>
    </source>
</evidence>
<evidence type="ECO:0000313" key="3">
    <source>
        <dbReference type="Proteomes" id="UP000051450"/>
    </source>
</evidence>
<dbReference type="InterPro" id="IPR007138">
    <property type="entry name" value="ABM_dom"/>
</dbReference>
<comment type="caution">
    <text evidence="2">The sequence shown here is derived from an EMBL/GenBank/DDBJ whole genome shotgun (WGS) entry which is preliminary data.</text>
</comment>
<organism evidence="2 3">
    <name type="scientific">Dellaglioa algida DSM 15638</name>
    <dbReference type="NCBI Taxonomy" id="1423719"/>
    <lineage>
        <taxon>Bacteria</taxon>
        <taxon>Bacillati</taxon>
        <taxon>Bacillota</taxon>
        <taxon>Bacilli</taxon>
        <taxon>Lactobacillales</taxon>
        <taxon>Lactobacillaceae</taxon>
        <taxon>Dellaglioa</taxon>
    </lineage>
</organism>
<dbReference type="EMBL" id="AZDI01000009">
    <property type="protein sequence ID" value="KRK45360.1"/>
    <property type="molecule type" value="Genomic_DNA"/>
</dbReference>
<gene>
    <name evidence="2" type="ORF">FC66_GL001476</name>
</gene>